<dbReference type="Proteomes" id="UP000308886">
    <property type="component" value="Unassembled WGS sequence"/>
</dbReference>
<keyword evidence="2" id="KW-1185">Reference proteome</keyword>
<evidence type="ECO:0000313" key="1">
    <source>
        <dbReference type="EMBL" id="TGX82489.1"/>
    </source>
</evidence>
<protein>
    <submittedName>
        <fullName evidence="1">DUF4369 domain-containing protein</fullName>
    </submittedName>
</protein>
<proteinExistence type="predicted"/>
<reference evidence="1" key="1">
    <citation type="submission" date="2019-04" db="EMBL/GenBank/DDBJ databases">
        <title>Microbes associate with the intestines of laboratory mice.</title>
        <authorList>
            <person name="Navarre W."/>
            <person name="Wong E."/>
            <person name="Huang K."/>
            <person name="Tropini C."/>
            <person name="Ng K."/>
            <person name="Yu B."/>
        </authorList>
    </citation>
    <scope>NUCLEOTIDE SEQUENCE</scope>
    <source>
        <strain evidence="1">NM73_A23</strain>
    </source>
</reference>
<organism evidence="1 2">
    <name type="scientific">Palleniella muris</name>
    <dbReference type="NCBI Taxonomy" id="3038145"/>
    <lineage>
        <taxon>Bacteria</taxon>
        <taxon>Pseudomonadati</taxon>
        <taxon>Bacteroidota</taxon>
        <taxon>Bacteroidia</taxon>
        <taxon>Bacteroidales</taxon>
        <taxon>Prevotellaceae</taxon>
        <taxon>Palleniella</taxon>
    </lineage>
</organism>
<sequence>MRRSREERTYKSMRNILLLLTLILVACGPDNGHFRLKGHLLNLNQGEFYVYSPDGSLEGIDTITVAGGRFTYEPVCKHEGVAVIMLPNGVEIPVFVTPGESASMEGNAHNLQELEVEGGDENKLLTRFRKAVGSAKDSKAVAKELKAFVEENPDSPVGMYLLRRYILASPSPDYDAALALADRMLVVQKENAALKILKTQIDELRRSAKGAAVQHIAGTDIMGDPLPDIRKGTWVVCCFASWDFESGAILRRLSNERKDTKGEWGILGVSYDASDAMLKREERDFPVFCDGRMADSPVAKKLGFFQTRRNIVVRNGKIAARDLSVDELVKELKK</sequence>
<gene>
    <name evidence="1" type="ORF">E5358_06890</name>
</gene>
<comment type="caution">
    <text evidence="1">The sequence shown here is derived from an EMBL/GenBank/DDBJ whole genome shotgun (WGS) entry which is preliminary data.</text>
</comment>
<name>A0AC61QR58_9BACT</name>
<accession>A0AC61QR58</accession>
<evidence type="ECO:0000313" key="2">
    <source>
        <dbReference type="Proteomes" id="UP000308886"/>
    </source>
</evidence>
<dbReference type="EMBL" id="SRZC01000009">
    <property type="protein sequence ID" value="TGX82489.1"/>
    <property type="molecule type" value="Genomic_DNA"/>
</dbReference>